<dbReference type="AlphaFoldDB" id="A0A329RXZ4"/>
<protein>
    <submittedName>
        <fullName evidence="1">Uncharacterized protein</fullName>
    </submittedName>
</protein>
<reference evidence="1 2" key="1">
    <citation type="submission" date="2018-01" db="EMBL/GenBank/DDBJ databases">
        <title>Draft genome of the strawberry crown rot pathogen Phytophthora cactorum.</title>
        <authorList>
            <person name="Armitage A.D."/>
            <person name="Lysoe E."/>
            <person name="Nellist C.F."/>
            <person name="Harrison R.J."/>
            <person name="Brurberg M.B."/>
        </authorList>
    </citation>
    <scope>NUCLEOTIDE SEQUENCE [LARGE SCALE GENOMIC DNA]</scope>
    <source>
        <strain evidence="1 2">10300</strain>
    </source>
</reference>
<dbReference type="EMBL" id="MJFZ01000499">
    <property type="protein sequence ID" value="RAW28302.1"/>
    <property type="molecule type" value="Genomic_DNA"/>
</dbReference>
<keyword evidence="2" id="KW-1185">Reference proteome</keyword>
<evidence type="ECO:0000313" key="1">
    <source>
        <dbReference type="EMBL" id="RAW28302.1"/>
    </source>
</evidence>
<accession>A0A329RXZ4</accession>
<gene>
    <name evidence="1" type="ORF">PC110_g15311</name>
</gene>
<organism evidence="1 2">
    <name type="scientific">Phytophthora cactorum</name>
    <dbReference type="NCBI Taxonomy" id="29920"/>
    <lineage>
        <taxon>Eukaryota</taxon>
        <taxon>Sar</taxon>
        <taxon>Stramenopiles</taxon>
        <taxon>Oomycota</taxon>
        <taxon>Peronosporomycetes</taxon>
        <taxon>Peronosporales</taxon>
        <taxon>Peronosporaceae</taxon>
        <taxon>Phytophthora</taxon>
    </lineage>
</organism>
<dbReference type="Proteomes" id="UP000251314">
    <property type="component" value="Unassembled WGS sequence"/>
</dbReference>
<dbReference type="STRING" id="29920.A0A329RXZ4"/>
<sequence length="155" mass="17600">MDKVKSCLEEGADCNMVVTGNPGTGLSRFYLYCTFHLTLRTKLEVKELSSFKLVVNYNKQFHKFDAEIQGVIELSEADVSSLQEESRVTRLIDGRSSELAGWQGVSILFASPGPEGMRKFSKVDTFRYIMPVWTVEELRDYTSLLQDELKLSDDV</sequence>
<evidence type="ECO:0000313" key="2">
    <source>
        <dbReference type="Proteomes" id="UP000251314"/>
    </source>
</evidence>
<name>A0A329RXZ4_9STRA</name>
<comment type="caution">
    <text evidence="1">The sequence shown here is derived from an EMBL/GenBank/DDBJ whole genome shotgun (WGS) entry which is preliminary data.</text>
</comment>
<dbReference type="OrthoDB" id="98093at2759"/>
<proteinExistence type="predicted"/>
<dbReference type="VEuPathDB" id="FungiDB:PC110_g15311"/>